<dbReference type="OrthoDB" id="32865at2"/>
<dbReference type="PANTHER" id="PTHR33558">
    <property type="entry name" value="GLUTAREDOXIN-LIKE PROTEIN C5ORF63 HOMOLOG"/>
    <property type="match status" value="1"/>
</dbReference>
<evidence type="ECO:0000313" key="1">
    <source>
        <dbReference type="EMBL" id="TFJ93353.1"/>
    </source>
</evidence>
<organism evidence="1 2">
    <name type="scientific">Lentibacillus salicampi</name>
    <dbReference type="NCBI Taxonomy" id="175306"/>
    <lineage>
        <taxon>Bacteria</taxon>
        <taxon>Bacillati</taxon>
        <taxon>Bacillota</taxon>
        <taxon>Bacilli</taxon>
        <taxon>Bacillales</taxon>
        <taxon>Bacillaceae</taxon>
        <taxon>Lentibacillus</taxon>
    </lineage>
</organism>
<name>A0A4Y9AC05_9BACI</name>
<dbReference type="InterPro" id="IPR036249">
    <property type="entry name" value="Thioredoxin-like_sf"/>
</dbReference>
<proteinExistence type="predicted"/>
<dbReference type="RefSeq" id="WP_135109617.1">
    <property type="nucleotide sequence ID" value="NZ_SRHY01000007.1"/>
</dbReference>
<dbReference type="EMBL" id="SRHY01000007">
    <property type="protein sequence ID" value="TFJ93353.1"/>
    <property type="molecule type" value="Genomic_DNA"/>
</dbReference>
<comment type="caution">
    <text evidence="1">The sequence shown here is derived from an EMBL/GenBank/DDBJ whole genome shotgun (WGS) entry which is preliminary data.</text>
</comment>
<dbReference type="Pfam" id="PF05768">
    <property type="entry name" value="Glrx-like"/>
    <property type="match status" value="1"/>
</dbReference>
<accession>A0A4Y9AC05</accession>
<protein>
    <submittedName>
        <fullName evidence="1">Glutaredoxin family protein</fullName>
    </submittedName>
</protein>
<reference evidence="1 2" key="1">
    <citation type="submission" date="2019-03" db="EMBL/GenBank/DDBJ databases">
        <title>Genome sequence of Lentibacillus salicampi ATCC BAA-719.</title>
        <authorList>
            <person name="Maclea K.S."/>
            <person name="Simoes Junior M."/>
        </authorList>
    </citation>
    <scope>NUCLEOTIDE SEQUENCE [LARGE SCALE GENOMIC DNA]</scope>
    <source>
        <strain evidence="1 2">ATCC BAA-719</strain>
    </source>
</reference>
<dbReference type="SUPFAM" id="SSF52833">
    <property type="entry name" value="Thioredoxin-like"/>
    <property type="match status" value="1"/>
</dbReference>
<dbReference type="InterPro" id="IPR008554">
    <property type="entry name" value="Glutaredoxin-like"/>
</dbReference>
<dbReference type="InterPro" id="IPR052565">
    <property type="entry name" value="Glutaredoxin-like_YDR286C"/>
</dbReference>
<sequence>MQHVIFYTKENCSLCDDARTMLELLNHDYPLEIEERDIYTTDEWLEKYHLQIPVVQLKNTTLNCEQISYKALEQALGEIGD</sequence>
<dbReference type="Gene3D" id="3.40.30.10">
    <property type="entry name" value="Glutaredoxin"/>
    <property type="match status" value="1"/>
</dbReference>
<dbReference type="AlphaFoldDB" id="A0A4Y9AC05"/>
<keyword evidence="2" id="KW-1185">Reference proteome</keyword>
<gene>
    <name evidence="1" type="ORF">E4U82_07660</name>
</gene>
<evidence type="ECO:0000313" key="2">
    <source>
        <dbReference type="Proteomes" id="UP000298484"/>
    </source>
</evidence>
<dbReference type="PANTHER" id="PTHR33558:SF1">
    <property type="entry name" value="GLUTAREDOXIN-LIKE PROTEIN C5ORF63 HOMOLOG"/>
    <property type="match status" value="1"/>
</dbReference>
<dbReference type="Proteomes" id="UP000298484">
    <property type="component" value="Unassembled WGS sequence"/>
</dbReference>